<name>A0A914MT30_MELIC</name>
<feature type="domain" description="Potassium channel" evidence="11">
    <location>
        <begin position="111"/>
        <end position="172"/>
    </location>
</feature>
<feature type="compositionally biased region" description="Low complexity" evidence="9">
    <location>
        <begin position="785"/>
        <end position="796"/>
    </location>
</feature>
<keyword evidence="3 8" id="KW-0812">Transmembrane</keyword>
<dbReference type="InterPro" id="IPR003280">
    <property type="entry name" value="2pore_dom_K_chnl"/>
</dbReference>
<evidence type="ECO:0000256" key="4">
    <source>
        <dbReference type="ARBA" id="ARBA00022989"/>
    </source>
</evidence>
<evidence type="ECO:0000256" key="6">
    <source>
        <dbReference type="ARBA" id="ARBA00023136"/>
    </source>
</evidence>
<evidence type="ECO:0000313" key="13">
    <source>
        <dbReference type="WBParaSite" id="Minc3s02609g30869"/>
    </source>
</evidence>
<evidence type="ECO:0000256" key="2">
    <source>
        <dbReference type="ARBA" id="ARBA00022448"/>
    </source>
</evidence>
<accession>A0A914MT30</accession>
<keyword evidence="6 10" id="KW-0472">Membrane</keyword>
<dbReference type="PRINTS" id="PR01333">
    <property type="entry name" value="2POREKCHANEL"/>
</dbReference>
<dbReference type="WBParaSite" id="Minc3s02609g30869">
    <property type="protein sequence ID" value="Minc3s02609g30869"/>
    <property type="gene ID" value="Minc3s02609g30869"/>
</dbReference>
<evidence type="ECO:0000313" key="12">
    <source>
        <dbReference type="Proteomes" id="UP000887563"/>
    </source>
</evidence>
<dbReference type="Pfam" id="PF07885">
    <property type="entry name" value="Ion_trans_2"/>
    <property type="match status" value="2"/>
</dbReference>
<dbReference type="GO" id="GO:0015271">
    <property type="term" value="F:outward rectifier potassium channel activity"/>
    <property type="evidence" value="ECO:0007669"/>
    <property type="project" value="TreeGrafter"/>
</dbReference>
<feature type="region of interest" description="Disordered" evidence="9">
    <location>
        <begin position="511"/>
        <end position="537"/>
    </location>
</feature>
<dbReference type="Gene3D" id="1.10.287.70">
    <property type="match status" value="1"/>
</dbReference>
<dbReference type="GO" id="GO:0005886">
    <property type="term" value="C:plasma membrane"/>
    <property type="evidence" value="ECO:0007669"/>
    <property type="project" value="TreeGrafter"/>
</dbReference>
<dbReference type="PANTHER" id="PTHR11003">
    <property type="entry name" value="POTASSIUM CHANNEL, SUBFAMILY K"/>
    <property type="match status" value="1"/>
</dbReference>
<keyword evidence="5 8" id="KW-0406">Ion transport</keyword>
<comment type="subcellular location">
    <subcellularLocation>
        <location evidence="1">Membrane</location>
        <topology evidence="1">Multi-pass membrane protein</topology>
    </subcellularLocation>
</comment>
<evidence type="ECO:0000259" key="11">
    <source>
        <dbReference type="Pfam" id="PF07885"/>
    </source>
</evidence>
<dbReference type="SUPFAM" id="SSF81324">
    <property type="entry name" value="Voltage-gated potassium channels"/>
    <property type="match status" value="2"/>
</dbReference>
<reference evidence="13" key="1">
    <citation type="submission" date="2022-11" db="UniProtKB">
        <authorList>
            <consortium name="WormBaseParasite"/>
        </authorList>
    </citation>
    <scope>IDENTIFICATION</scope>
</reference>
<feature type="transmembrane region" description="Helical" evidence="10">
    <location>
        <begin position="282"/>
        <end position="302"/>
    </location>
</feature>
<proteinExistence type="inferred from homology"/>
<comment type="similarity">
    <text evidence="8">Belongs to the two pore domain potassium channel (TC 1.A.1.8) family.</text>
</comment>
<evidence type="ECO:0000256" key="1">
    <source>
        <dbReference type="ARBA" id="ARBA00004141"/>
    </source>
</evidence>
<evidence type="ECO:0000256" key="3">
    <source>
        <dbReference type="ARBA" id="ARBA00022692"/>
    </source>
</evidence>
<protein>
    <submittedName>
        <fullName evidence="13">Potassium channel domain-containing protein</fullName>
    </submittedName>
</protein>
<dbReference type="GO" id="GO:0022841">
    <property type="term" value="F:potassium ion leak channel activity"/>
    <property type="evidence" value="ECO:0007669"/>
    <property type="project" value="TreeGrafter"/>
</dbReference>
<feature type="compositionally biased region" description="Acidic residues" evidence="9">
    <location>
        <begin position="934"/>
        <end position="950"/>
    </location>
</feature>
<keyword evidence="4 10" id="KW-1133">Transmembrane helix</keyword>
<feature type="domain" description="Potassium channel" evidence="11">
    <location>
        <begin position="261"/>
        <end position="335"/>
    </location>
</feature>
<feature type="region of interest" description="Disordered" evidence="9">
    <location>
        <begin position="929"/>
        <end position="963"/>
    </location>
</feature>
<evidence type="ECO:0000256" key="7">
    <source>
        <dbReference type="ARBA" id="ARBA00023303"/>
    </source>
</evidence>
<dbReference type="PANTHER" id="PTHR11003:SF152">
    <property type="entry name" value="TWIK FAMILY OF POTASSIUM CHANNELS PROTEIN 12"/>
    <property type="match status" value="1"/>
</dbReference>
<evidence type="ECO:0000256" key="8">
    <source>
        <dbReference type="RuleBase" id="RU003857"/>
    </source>
</evidence>
<feature type="transmembrane region" description="Helical" evidence="10">
    <location>
        <begin position="150"/>
        <end position="172"/>
    </location>
</feature>
<dbReference type="Proteomes" id="UP000887563">
    <property type="component" value="Unplaced"/>
</dbReference>
<organism evidence="12 13">
    <name type="scientific">Meloidogyne incognita</name>
    <name type="common">Southern root-knot nematode worm</name>
    <name type="synonym">Oxyuris incognita</name>
    <dbReference type="NCBI Taxonomy" id="6306"/>
    <lineage>
        <taxon>Eukaryota</taxon>
        <taxon>Metazoa</taxon>
        <taxon>Ecdysozoa</taxon>
        <taxon>Nematoda</taxon>
        <taxon>Chromadorea</taxon>
        <taxon>Rhabditida</taxon>
        <taxon>Tylenchina</taxon>
        <taxon>Tylenchomorpha</taxon>
        <taxon>Tylenchoidea</taxon>
        <taxon>Meloidogynidae</taxon>
        <taxon>Meloidogyninae</taxon>
        <taxon>Meloidogyne</taxon>
        <taxon>Meloidogyne incognita group</taxon>
    </lineage>
</organism>
<dbReference type="AlphaFoldDB" id="A0A914MT30"/>
<dbReference type="GO" id="GO:0030322">
    <property type="term" value="P:stabilization of membrane potential"/>
    <property type="evidence" value="ECO:0007669"/>
    <property type="project" value="TreeGrafter"/>
</dbReference>
<evidence type="ECO:0000256" key="10">
    <source>
        <dbReference type="SAM" id="Phobius"/>
    </source>
</evidence>
<feature type="compositionally biased region" description="Polar residues" evidence="9">
    <location>
        <begin position="511"/>
        <end position="526"/>
    </location>
</feature>
<dbReference type="InterPro" id="IPR013099">
    <property type="entry name" value="K_chnl_dom"/>
</dbReference>
<keyword evidence="12" id="KW-1185">Reference proteome</keyword>
<evidence type="ECO:0000256" key="9">
    <source>
        <dbReference type="SAM" id="MobiDB-lite"/>
    </source>
</evidence>
<feature type="region of interest" description="Disordered" evidence="9">
    <location>
        <begin position="737"/>
        <end position="814"/>
    </location>
</feature>
<keyword evidence="7 8" id="KW-0407">Ion channel</keyword>
<sequence length="963" mass="109512">MFAIFRRIRFFYKKLKLQRLRYFVPFIVLIAYTVGGAYIFRYFELQEDEERRIRYRQNTEYAFKRTLNRMLEVRCENGLEDTDKALQNRHVKEHLFWLMDYLNLTQVIEERSGISPWTWMGAMFYAGQLYTTIGYGLPATQTSGGRLASIIYIMIGIPLFLIILAEVGKLLSRGLRKLYKKMHKMKRIPEAARKMSEPMKAIYHMTTSLASTAVGPLALQILNANNEEEKLEAKRKAEIKALAKASKGEKKSFPIPWALTILIVWILFSAALFCIWESEWGYINSVYFFFVSISTVGLGDLVPTKPDMMIVNFFMILIGLALLSMCVNLIQEALQKLIERLIEQYIDEIEKIAAVVTNNEINEFTEELEPFNVGEINEISLPIATLNIEQPRIVVENGGGIGRTVKDWFAEKASSILLNKIYPVSNSPSSSDSEEEEKEKENVNLPDLEEIIVKTEPVKAKITIHKHSLDENKIVEDENLPQIEIHEGTPLRIEEMPKNQIKFGKTLINERTSTIDSTPTREGISSQKRHKKPPKLPKDYAGALLKFSAPTMQAIRAIENSRLKNGQIGNDFKSRLFVKFATNQRFAEIVENNAPPPKKMVSSSIQTSPRQSPIHSIPQKSWKLRRLGCGIESLDSTSSDLNVTRTTTNDASNPSCSANDLDSLYSNTYFDVCFGNYHTDSVPSLMAITPLLPQSSSQIAMANSKKMGERRSSLALKRRFSDKLFFGLFGRRINENPQKQKPKFIVGGNAKLGRHDSDDDNGDDDDNDLNSHESQQHSRRKRRPLSQSFSSPSFPFINSQCLPPTDKNNKTITSPVSIPTTPIIHLTDMAINRKFKLGMTPSPSPAERISNFKQVTKPSTSTENILIQGKRPRRNSRVCGLATIGSNPLGCVPLHHRTLSTRRRFSAYASISPPPLLNRWGENFVVDERKGKEEEEEENDEINEEKVEEEENKKVEEKEDKKV</sequence>
<evidence type="ECO:0000256" key="5">
    <source>
        <dbReference type="ARBA" id="ARBA00023065"/>
    </source>
</evidence>
<feature type="transmembrane region" description="Helical" evidence="10">
    <location>
        <begin position="20"/>
        <end position="40"/>
    </location>
</feature>
<feature type="compositionally biased region" description="Acidic residues" evidence="9">
    <location>
        <begin position="758"/>
        <end position="768"/>
    </location>
</feature>
<feature type="transmembrane region" description="Helical" evidence="10">
    <location>
        <begin position="255"/>
        <end position="276"/>
    </location>
</feature>
<feature type="transmembrane region" description="Helical" evidence="10">
    <location>
        <begin position="309"/>
        <end position="330"/>
    </location>
</feature>
<keyword evidence="2 8" id="KW-0813">Transport</keyword>
<feature type="compositionally biased region" description="Polar residues" evidence="9">
    <location>
        <begin position="601"/>
        <end position="614"/>
    </location>
</feature>
<feature type="region of interest" description="Disordered" evidence="9">
    <location>
        <begin position="594"/>
        <end position="617"/>
    </location>
</feature>
<feature type="compositionally biased region" description="Basic and acidic residues" evidence="9">
    <location>
        <begin position="951"/>
        <end position="963"/>
    </location>
</feature>